<keyword evidence="9" id="KW-1185">Reference proteome</keyword>
<dbReference type="NCBIfam" id="NF007228">
    <property type="entry name" value="PRK09646.1"/>
    <property type="match status" value="1"/>
</dbReference>
<feature type="compositionally biased region" description="Low complexity" evidence="5">
    <location>
        <begin position="15"/>
        <end position="30"/>
    </location>
</feature>
<dbReference type="InterPro" id="IPR013324">
    <property type="entry name" value="RNA_pol_sigma_r3/r4-like"/>
</dbReference>
<dbReference type="AlphaFoldDB" id="A0A7X5TSY3"/>
<dbReference type="InterPro" id="IPR013325">
    <property type="entry name" value="RNA_pol_sigma_r2"/>
</dbReference>
<dbReference type="Pfam" id="PF08281">
    <property type="entry name" value="Sigma70_r4_2"/>
    <property type="match status" value="1"/>
</dbReference>
<dbReference type="SUPFAM" id="SSF88659">
    <property type="entry name" value="Sigma3 and sigma4 domains of RNA polymerase sigma factors"/>
    <property type="match status" value="1"/>
</dbReference>
<dbReference type="GO" id="GO:0006352">
    <property type="term" value="P:DNA-templated transcription initiation"/>
    <property type="evidence" value="ECO:0007669"/>
    <property type="project" value="InterPro"/>
</dbReference>
<organism evidence="8 9">
    <name type="scientific">Lysinibacter cavernae</name>
    <dbReference type="NCBI Taxonomy" id="1640652"/>
    <lineage>
        <taxon>Bacteria</taxon>
        <taxon>Bacillati</taxon>
        <taxon>Actinomycetota</taxon>
        <taxon>Actinomycetes</taxon>
        <taxon>Micrococcales</taxon>
        <taxon>Microbacteriaceae</taxon>
        <taxon>Lysinibacter</taxon>
    </lineage>
</organism>
<evidence type="ECO:0000259" key="6">
    <source>
        <dbReference type="Pfam" id="PF04542"/>
    </source>
</evidence>
<sequence>MQGDGAAHEATLGDSSSASGAASRAGSEVESGAESEVEVESEVEFGAGSASGAGSTSRAASASVPAQHHGEADTVAGPAAKLTALLTRVQAGDQGAFTELYDELGSRVMGLVQHILRDHAQSEEVTQEIFLEIWQQARSFEQERGSAMAWIMTRAHRRAVDRVRSSESTRTRDERIGIRDTPVDYDPVSEQAELHVEHARVQRALENISPPQREAVVLAYYAGYSQTEIAAHLSVPLGTIKTRIRDGMTRLRQELGVTS</sequence>
<dbReference type="InterPro" id="IPR036388">
    <property type="entry name" value="WH-like_DNA-bd_sf"/>
</dbReference>
<evidence type="ECO:0000256" key="5">
    <source>
        <dbReference type="SAM" id="MobiDB-lite"/>
    </source>
</evidence>
<evidence type="ECO:0000256" key="1">
    <source>
        <dbReference type="ARBA" id="ARBA00010641"/>
    </source>
</evidence>
<accession>A0A7X5TSY3</accession>
<dbReference type="Pfam" id="PF04542">
    <property type="entry name" value="Sigma70_r2"/>
    <property type="match status" value="1"/>
</dbReference>
<dbReference type="EMBL" id="JAAMOX010000001">
    <property type="protein sequence ID" value="NIH54036.1"/>
    <property type="molecule type" value="Genomic_DNA"/>
</dbReference>
<dbReference type="Gene3D" id="1.10.10.10">
    <property type="entry name" value="Winged helix-like DNA-binding domain superfamily/Winged helix DNA-binding domain"/>
    <property type="match status" value="1"/>
</dbReference>
<keyword evidence="3" id="KW-0731">Sigma factor</keyword>
<dbReference type="InterPro" id="IPR014284">
    <property type="entry name" value="RNA_pol_sigma-70_dom"/>
</dbReference>
<evidence type="ECO:0000313" key="9">
    <source>
        <dbReference type="Proteomes" id="UP000541033"/>
    </source>
</evidence>
<feature type="region of interest" description="Disordered" evidence="5">
    <location>
        <begin position="1"/>
        <end position="74"/>
    </location>
</feature>
<dbReference type="PANTHER" id="PTHR43133">
    <property type="entry name" value="RNA POLYMERASE ECF-TYPE SIGMA FACTO"/>
    <property type="match status" value="1"/>
</dbReference>
<dbReference type="InterPro" id="IPR039425">
    <property type="entry name" value="RNA_pol_sigma-70-like"/>
</dbReference>
<dbReference type="CDD" id="cd06171">
    <property type="entry name" value="Sigma70_r4"/>
    <property type="match status" value="1"/>
</dbReference>
<dbReference type="InterPro" id="IPR013249">
    <property type="entry name" value="RNA_pol_sigma70_r4_t2"/>
</dbReference>
<comment type="similarity">
    <text evidence="1">Belongs to the sigma-70 factor family. ECF subfamily.</text>
</comment>
<reference evidence="8 9" key="1">
    <citation type="submission" date="2020-02" db="EMBL/GenBank/DDBJ databases">
        <title>Sequencing the genomes of 1000 actinobacteria strains.</title>
        <authorList>
            <person name="Klenk H.-P."/>
        </authorList>
    </citation>
    <scope>NUCLEOTIDE SEQUENCE [LARGE SCALE GENOMIC DNA]</scope>
    <source>
        <strain evidence="8 9">DSM 27960</strain>
    </source>
</reference>
<proteinExistence type="inferred from homology"/>
<feature type="compositionally biased region" description="Acidic residues" evidence="5">
    <location>
        <begin position="31"/>
        <end position="43"/>
    </location>
</feature>
<dbReference type="RefSeq" id="WP_208402491.1">
    <property type="nucleotide sequence ID" value="NZ_JAAMOX010000001.1"/>
</dbReference>
<feature type="domain" description="RNA polymerase sigma factor 70 region 4 type 2" evidence="7">
    <location>
        <begin position="200"/>
        <end position="251"/>
    </location>
</feature>
<evidence type="ECO:0000259" key="7">
    <source>
        <dbReference type="Pfam" id="PF08281"/>
    </source>
</evidence>
<dbReference type="InterPro" id="IPR007627">
    <property type="entry name" value="RNA_pol_sigma70_r2"/>
</dbReference>
<comment type="caution">
    <text evidence="8">The sequence shown here is derived from an EMBL/GenBank/DDBJ whole genome shotgun (WGS) entry which is preliminary data.</text>
</comment>
<dbReference type="NCBIfam" id="TIGR02937">
    <property type="entry name" value="sigma70-ECF"/>
    <property type="match status" value="1"/>
</dbReference>
<keyword evidence="2" id="KW-0805">Transcription regulation</keyword>
<feature type="compositionally biased region" description="Low complexity" evidence="5">
    <location>
        <begin position="44"/>
        <end position="63"/>
    </location>
</feature>
<gene>
    <name evidence="8" type="ORF">FHX76_001904</name>
</gene>
<dbReference type="GO" id="GO:0016987">
    <property type="term" value="F:sigma factor activity"/>
    <property type="evidence" value="ECO:0007669"/>
    <property type="project" value="UniProtKB-KW"/>
</dbReference>
<evidence type="ECO:0000313" key="8">
    <source>
        <dbReference type="EMBL" id="NIH54036.1"/>
    </source>
</evidence>
<evidence type="ECO:0000256" key="2">
    <source>
        <dbReference type="ARBA" id="ARBA00023015"/>
    </source>
</evidence>
<feature type="domain" description="RNA polymerase sigma-70 region 2" evidence="6">
    <location>
        <begin position="100"/>
        <end position="166"/>
    </location>
</feature>
<dbReference type="GO" id="GO:0003677">
    <property type="term" value="F:DNA binding"/>
    <property type="evidence" value="ECO:0007669"/>
    <property type="project" value="InterPro"/>
</dbReference>
<protein>
    <submittedName>
        <fullName evidence="8">RNA polymerase sigma-70 factor (ECF subfamily)</fullName>
    </submittedName>
</protein>
<evidence type="ECO:0000256" key="3">
    <source>
        <dbReference type="ARBA" id="ARBA00023082"/>
    </source>
</evidence>
<dbReference type="PANTHER" id="PTHR43133:SF66">
    <property type="entry name" value="ECF RNA POLYMERASE SIGMA FACTOR SIGK"/>
    <property type="match status" value="1"/>
</dbReference>
<evidence type="ECO:0000256" key="4">
    <source>
        <dbReference type="ARBA" id="ARBA00023163"/>
    </source>
</evidence>
<keyword evidence="4" id="KW-0804">Transcription</keyword>
<name>A0A7X5TSY3_9MICO</name>
<dbReference type="SUPFAM" id="SSF88946">
    <property type="entry name" value="Sigma2 domain of RNA polymerase sigma factors"/>
    <property type="match status" value="1"/>
</dbReference>
<dbReference type="Gene3D" id="1.10.1740.10">
    <property type="match status" value="1"/>
</dbReference>
<dbReference type="Proteomes" id="UP000541033">
    <property type="component" value="Unassembled WGS sequence"/>
</dbReference>